<keyword evidence="1" id="KW-0413">Isomerase</keyword>
<dbReference type="GO" id="GO:0031118">
    <property type="term" value="P:rRNA pseudouridine synthesis"/>
    <property type="evidence" value="ECO:0007669"/>
    <property type="project" value="TreeGrafter"/>
</dbReference>
<dbReference type="InterPro" id="IPR002501">
    <property type="entry name" value="PsdUridine_synth_N"/>
</dbReference>
<dbReference type="Pfam" id="PF01472">
    <property type="entry name" value="PUA"/>
    <property type="match status" value="1"/>
</dbReference>
<dbReference type="GO" id="GO:1990481">
    <property type="term" value="P:mRNA pseudouridine synthesis"/>
    <property type="evidence" value="ECO:0007669"/>
    <property type="project" value="TreeGrafter"/>
</dbReference>
<dbReference type="GO" id="GO:0009982">
    <property type="term" value="F:pseudouridine synthase activity"/>
    <property type="evidence" value="ECO:0007669"/>
    <property type="project" value="InterPro"/>
</dbReference>
<dbReference type="SMART" id="SM00359">
    <property type="entry name" value="PUA"/>
    <property type="match status" value="1"/>
</dbReference>
<comment type="caution">
    <text evidence="3">The sequence shown here is derived from an EMBL/GenBank/DDBJ whole genome shotgun (WGS) entry which is preliminary data.</text>
</comment>
<organism evidence="3 4">
    <name type="scientific">Zestosphaera tikiterensis</name>
    <dbReference type="NCBI Taxonomy" id="1973259"/>
    <lineage>
        <taxon>Archaea</taxon>
        <taxon>Thermoproteota</taxon>
        <taxon>Thermoprotei</taxon>
        <taxon>Desulfurococcales</taxon>
        <taxon>Desulfurococcaceae</taxon>
        <taxon>Zestosphaera</taxon>
    </lineage>
</organism>
<dbReference type="InterPro" id="IPR004802">
    <property type="entry name" value="tRNA_PsdUridine_synth_B_fam"/>
</dbReference>
<dbReference type="PANTHER" id="PTHR23127:SF0">
    <property type="entry name" value="H_ACA RIBONUCLEOPROTEIN COMPLEX SUBUNIT DKC1"/>
    <property type="match status" value="1"/>
</dbReference>
<dbReference type="PANTHER" id="PTHR23127">
    <property type="entry name" value="CENTROMERE/MICROTUBULE BINDING PROTEIN CBF5"/>
    <property type="match status" value="1"/>
</dbReference>
<dbReference type="InterPro" id="IPR004521">
    <property type="entry name" value="Uncharacterised_CHP00451"/>
</dbReference>
<evidence type="ECO:0000313" key="4">
    <source>
        <dbReference type="Proteomes" id="UP000244093"/>
    </source>
</evidence>
<protein>
    <submittedName>
        <fullName evidence="3">tRNA pseudouridine(55) synthase TruB</fullName>
    </submittedName>
</protein>
<dbReference type="FunFam" id="3.30.2350.10:FF:000043">
    <property type="entry name" value="RNA-guided pseudouridylation complex pseudouridine synthase subunit Cbf5"/>
    <property type="match status" value="1"/>
</dbReference>
<dbReference type="Pfam" id="PF16198">
    <property type="entry name" value="TruB_C_2"/>
    <property type="match status" value="1"/>
</dbReference>
<gene>
    <name evidence="3" type="ORF">B7O98_02935</name>
</gene>
<dbReference type="SUPFAM" id="SSF55120">
    <property type="entry name" value="Pseudouridine synthase"/>
    <property type="match status" value="1"/>
</dbReference>
<dbReference type="Gene3D" id="3.30.2350.10">
    <property type="entry name" value="Pseudouridine synthase"/>
    <property type="match status" value="1"/>
</dbReference>
<reference evidence="3 4" key="1">
    <citation type="journal article" date="2018" name="Syst. Appl. Microbiol.">
        <title>A new symbiotic nanoarchaeote (Candidatus Nanoclepta minutus) and its host (Zestosphaera tikiterensis gen. nov., sp. nov.) from a New Zealand hot spring.</title>
        <authorList>
            <person name="St John E."/>
            <person name="Liu Y."/>
            <person name="Podar M."/>
            <person name="Stott M.B."/>
            <person name="Meneghin J."/>
            <person name="Chen Z."/>
            <person name="Lagutin K."/>
            <person name="Mitchell K."/>
            <person name="Reysenbach A.L."/>
        </authorList>
    </citation>
    <scope>NUCLEOTIDE SEQUENCE [LARGE SCALE GENOMIC DNA]</scope>
    <source>
        <strain evidence="3">NZ3</strain>
    </source>
</reference>
<evidence type="ECO:0000256" key="1">
    <source>
        <dbReference type="ARBA" id="ARBA00023235"/>
    </source>
</evidence>
<dbReference type="Pfam" id="PF01509">
    <property type="entry name" value="TruB_N"/>
    <property type="match status" value="1"/>
</dbReference>
<dbReference type="GO" id="GO:0003723">
    <property type="term" value="F:RNA binding"/>
    <property type="evidence" value="ECO:0007669"/>
    <property type="project" value="InterPro"/>
</dbReference>
<dbReference type="GO" id="GO:0031120">
    <property type="term" value="P:snRNA pseudouridine synthesis"/>
    <property type="evidence" value="ECO:0007669"/>
    <property type="project" value="TreeGrafter"/>
</dbReference>
<proteinExistence type="predicted"/>
<dbReference type="Gene3D" id="2.30.130.10">
    <property type="entry name" value="PUA domain"/>
    <property type="match status" value="1"/>
</dbReference>
<evidence type="ECO:0000313" key="3">
    <source>
        <dbReference type="EMBL" id="PUA33393.1"/>
    </source>
</evidence>
<sequence>MGRGNPKVTGVLPVALEDAVKLIGYLMLSTKEYVAVMQLHKEVDLSKVREVLEMFKGRIYQKPPVRSSVKRALRVKEVYELELIEYEHPYALIRVLCEHGTYVRKLIHDIGDVLGVGAHMRELRRVRTGPFKEEFNLVRLQELSEYVYLWKERKDEDKLKKAILPAEYMVSHLPKVVAVDGAVSAITYGADLAVPGVALVHEKIRKGDHVAIFTLKGELVAVGIAQMHTEELLQSKKGIFIKTKRVVMSRDVYPPSWKKRKE</sequence>
<evidence type="ECO:0000259" key="2">
    <source>
        <dbReference type="SMART" id="SM00359"/>
    </source>
</evidence>
<dbReference type="InterPro" id="IPR020103">
    <property type="entry name" value="PsdUridine_synth_cat_dom_sf"/>
</dbReference>
<dbReference type="InterPro" id="IPR015947">
    <property type="entry name" value="PUA-like_sf"/>
</dbReference>
<dbReference type="CDD" id="cd21148">
    <property type="entry name" value="PUA_Cbf5"/>
    <property type="match status" value="1"/>
</dbReference>
<dbReference type="Proteomes" id="UP000244093">
    <property type="component" value="Unassembled WGS sequence"/>
</dbReference>
<dbReference type="PROSITE" id="PS50890">
    <property type="entry name" value="PUA"/>
    <property type="match status" value="1"/>
</dbReference>
<dbReference type="SUPFAM" id="SSF88697">
    <property type="entry name" value="PUA domain-like"/>
    <property type="match status" value="1"/>
</dbReference>
<dbReference type="GO" id="GO:0000495">
    <property type="term" value="P:box H/ACA sno(s)RNA 3'-end processing"/>
    <property type="evidence" value="ECO:0007669"/>
    <property type="project" value="TreeGrafter"/>
</dbReference>
<dbReference type="InterPro" id="IPR032819">
    <property type="entry name" value="TruB_C"/>
</dbReference>
<dbReference type="NCBIfam" id="TIGR00451">
    <property type="entry name" value="unchar_dom_2"/>
    <property type="match status" value="1"/>
</dbReference>
<dbReference type="NCBIfam" id="NF003280">
    <property type="entry name" value="PRK04270.1"/>
    <property type="match status" value="1"/>
</dbReference>
<dbReference type="AlphaFoldDB" id="A0A2R7Y775"/>
<dbReference type="InterPro" id="IPR036974">
    <property type="entry name" value="PUA_sf"/>
</dbReference>
<dbReference type="EMBL" id="NBVN01000002">
    <property type="protein sequence ID" value="PUA33393.1"/>
    <property type="molecule type" value="Genomic_DNA"/>
</dbReference>
<accession>A0A2R7Y775</accession>
<name>A0A2R7Y775_9CREN</name>
<dbReference type="NCBIfam" id="TIGR00425">
    <property type="entry name" value="CBF5"/>
    <property type="match status" value="1"/>
</dbReference>
<feature type="domain" description="PUA" evidence="2">
    <location>
        <begin position="174"/>
        <end position="248"/>
    </location>
</feature>
<dbReference type="InterPro" id="IPR002478">
    <property type="entry name" value="PUA"/>
</dbReference>